<dbReference type="Proteomes" id="UP000007306">
    <property type="component" value="Chromosome 9"/>
</dbReference>
<protein>
    <submittedName>
        <fullName evidence="1">Uncharacterized protein</fullName>
    </submittedName>
</protein>
<keyword evidence="2" id="KW-1185">Reference proteome</keyword>
<dbReference type="EnsemblPlants" id="ORGLA09G0053300.1">
    <property type="protein sequence ID" value="ORGLA09G0053300.1"/>
    <property type="gene ID" value="ORGLA09G0053300"/>
</dbReference>
<dbReference type="Gramene" id="ORGLA09G0053300.1">
    <property type="protein sequence ID" value="ORGLA09G0053300.1"/>
    <property type="gene ID" value="ORGLA09G0053300"/>
</dbReference>
<dbReference type="AlphaFoldDB" id="I1QNA4"/>
<sequence>MGSVPLNVSFRRALVGQNLACWHELCVSLVHIQLNDSSDSFRWNFHQNGLFSVIFRATHRLRFWTQLQRCDEDEEYLKVACRKLETMVMQLFANYG</sequence>
<name>I1QNA4_ORYGL</name>
<organism evidence="1 2">
    <name type="scientific">Oryza glaberrima</name>
    <name type="common">African rice</name>
    <dbReference type="NCBI Taxonomy" id="4538"/>
    <lineage>
        <taxon>Eukaryota</taxon>
        <taxon>Viridiplantae</taxon>
        <taxon>Streptophyta</taxon>
        <taxon>Embryophyta</taxon>
        <taxon>Tracheophyta</taxon>
        <taxon>Spermatophyta</taxon>
        <taxon>Magnoliopsida</taxon>
        <taxon>Liliopsida</taxon>
        <taxon>Poales</taxon>
        <taxon>Poaceae</taxon>
        <taxon>BOP clade</taxon>
        <taxon>Oryzoideae</taxon>
        <taxon>Oryzeae</taxon>
        <taxon>Oryzinae</taxon>
        <taxon>Oryza</taxon>
    </lineage>
</organism>
<dbReference type="HOGENOM" id="CLU_2378922_0_0_1"/>
<reference evidence="1 2" key="2">
    <citation type="submission" date="2018-04" db="EMBL/GenBank/DDBJ databases">
        <title>OglaRS2 (Oryza glaberrima Reference Sequence Version 2).</title>
        <authorList>
            <person name="Zhang J."/>
            <person name="Kudrna D."/>
            <person name="Lee S."/>
            <person name="Talag J."/>
            <person name="Rajasekar S."/>
            <person name="Wing R.A."/>
        </authorList>
    </citation>
    <scope>NUCLEOTIDE SEQUENCE [LARGE SCALE GENOMIC DNA]</scope>
    <source>
        <strain evidence="1 2">cv. IRGC 96717</strain>
    </source>
</reference>
<reference evidence="1" key="1">
    <citation type="submission" date="2015-06" db="UniProtKB">
        <authorList>
            <consortium name="EnsemblPlants"/>
        </authorList>
    </citation>
    <scope>IDENTIFICATION</scope>
</reference>
<dbReference type="OMA" id="NLACWHE"/>
<accession>I1QNA4</accession>
<evidence type="ECO:0000313" key="2">
    <source>
        <dbReference type="Proteomes" id="UP000007306"/>
    </source>
</evidence>
<evidence type="ECO:0000313" key="1">
    <source>
        <dbReference type="EnsemblPlants" id="ORGLA09G0053300.1"/>
    </source>
</evidence>
<proteinExistence type="predicted"/>